<evidence type="ECO:0000259" key="8">
    <source>
        <dbReference type="Pfam" id="PF01490"/>
    </source>
</evidence>
<dbReference type="AlphaFoldDB" id="A0A9P4HSH1"/>
<feature type="transmembrane region" description="Helical" evidence="7">
    <location>
        <begin position="201"/>
        <end position="217"/>
    </location>
</feature>
<sequence>MDSITSIGQEPKYRKDANALDPRSSFGTGQSNYPTETVREKGRTGQIDDLEHNGGPSPHQHASQGGVDLEENPFGHEDANAEIKYQTMEWWHAGSLMIAETISLGVLSLPAAVATLGLFPGILLMIVLGGISTYTGYIIGQFYLAFPGIHTYADAAQLLGGRWAKEIMGVSQCLLLVFIMAAHVLSFSIMMNVLTEHGTCSIVFGFLGFAVSLALALKRQMEKVAWLSVASCVSVIVAVTVAIVGIAIEKPDAGNVVSVNHSTTLQTGMIAALQIILAFFGHAAFFTFCTEMKNPRDFPKALVMMFTLAMIFYTTVGVVIYYYAGPSVLSPALGSASPLISKIAFGLAAPTIVIAGVVNGHIACKYIWVRIWRSRPGAMNQKWGGPFWSWIAICSTLWLLSWVIAEAIPSFHLLLGFISALFCGWFNYSLPSTFWLYMNRGKLWSTKTKAFLTVSNVLIWVMGAAICGLGLWASGTALAEGDGGASFSCANNYNP</sequence>
<dbReference type="FunFam" id="1.20.1740.10:FF:000039">
    <property type="entry name" value="Neutral amino acid transporter (Eurofung)"/>
    <property type="match status" value="1"/>
</dbReference>
<dbReference type="EMBL" id="ML978726">
    <property type="protein sequence ID" value="KAF2086047.1"/>
    <property type="molecule type" value="Genomic_DNA"/>
</dbReference>
<dbReference type="Gene3D" id="1.20.1740.10">
    <property type="entry name" value="Amino acid/polyamine transporter I"/>
    <property type="match status" value="1"/>
</dbReference>
<evidence type="ECO:0000256" key="2">
    <source>
        <dbReference type="ARBA" id="ARBA00008066"/>
    </source>
</evidence>
<keyword evidence="4 7" id="KW-1133">Transmembrane helix</keyword>
<comment type="caution">
    <text evidence="9">The sequence shown here is derived from an EMBL/GenBank/DDBJ whole genome shotgun (WGS) entry which is preliminary data.</text>
</comment>
<evidence type="ECO:0000256" key="5">
    <source>
        <dbReference type="ARBA" id="ARBA00023136"/>
    </source>
</evidence>
<feature type="domain" description="Amino acid transporter transmembrane" evidence="8">
    <location>
        <begin position="87"/>
        <end position="473"/>
    </location>
</feature>
<keyword evidence="10" id="KW-1185">Reference proteome</keyword>
<feature type="region of interest" description="Disordered" evidence="6">
    <location>
        <begin position="1"/>
        <end position="73"/>
    </location>
</feature>
<dbReference type="PANTHER" id="PTHR22950">
    <property type="entry name" value="AMINO ACID TRANSPORTER"/>
    <property type="match status" value="1"/>
</dbReference>
<evidence type="ECO:0000256" key="7">
    <source>
        <dbReference type="SAM" id="Phobius"/>
    </source>
</evidence>
<keyword evidence="5 7" id="KW-0472">Membrane</keyword>
<dbReference type="OrthoDB" id="294730at2759"/>
<evidence type="ECO:0000313" key="9">
    <source>
        <dbReference type="EMBL" id="KAF2086047.1"/>
    </source>
</evidence>
<feature type="transmembrane region" description="Helical" evidence="7">
    <location>
        <begin position="385"/>
        <end position="405"/>
    </location>
</feature>
<evidence type="ECO:0000256" key="3">
    <source>
        <dbReference type="ARBA" id="ARBA00022692"/>
    </source>
</evidence>
<feature type="transmembrane region" description="Helical" evidence="7">
    <location>
        <begin position="450"/>
        <end position="473"/>
    </location>
</feature>
<evidence type="ECO:0000256" key="6">
    <source>
        <dbReference type="SAM" id="MobiDB-lite"/>
    </source>
</evidence>
<feature type="compositionally biased region" description="Polar residues" evidence="6">
    <location>
        <begin position="25"/>
        <end position="35"/>
    </location>
</feature>
<dbReference type="InterPro" id="IPR013057">
    <property type="entry name" value="AA_transpt_TM"/>
</dbReference>
<dbReference type="GO" id="GO:0016020">
    <property type="term" value="C:membrane"/>
    <property type="evidence" value="ECO:0007669"/>
    <property type="project" value="UniProtKB-SubCell"/>
</dbReference>
<keyword evidence="3 7" id="KW-0812">Transmembrane</keyword>
<organism evidence="9 10">
    <name type="scientific">Saccharata proteae CBS 121410</name>
    <dbReference type="NCBI Taxonomy" id="1314787"/>
    <lineage>
        <taxon>Eukaryota</taxon>
        <taxon>Fungi</taxon>
        <taxon>Dikarya</taxon>
        <taxon>Ascomycota</taxon>
        <taxon>Pezizomycotina</taxon>
        <taxon>Dothideomycetes</taxon>
        <taxon>Dothideomycetes incertae sedis</taxon>
        <taxon>Botryosphaeriales</taxon>
        <taxon>Saccharataceae</taxon>
        <taxon>Saccharata</taxon>
    </lineage>
</organism>
<comment type="subcellular location">
    <subcellularLocation>
        <location evidence="1">Membrane</location>
        <topology evidence="1">Multi-pass membrane protein</topology>
    </subcellularLocation>
</comment>
<comment type="similarity">
    <text evidence="2">Belongs to the amino acid/polyamine transporter 2 family.</text>
</comment>
<proteinExistence type="inferred from homology"/>
<dbReference type="GO" id="GO:0015179">
    <property type="term" value="F:L-amino acid transmembrane transporter activity"/>
    <property type="evidence" value="ECO:0007669"/>
    <property type="project" value="TreeGrafter"/>
</dbReference>
<evidence type="ECO:0000256" key="4">
    <source>
        <dbReference type="ARBA" id="ARBA00022989"/>
    </source>
</evidence>
<feature type="transmembrane region" description="Helical" evidence="7">
    <location>
        <begin position="224"/>
        <end position="248"/>
    </location>
</feature>
<dbReference type="PANTHER" id="PTHR22950:SF668">
    <property type="entry name" value="AMINO ACID TRANSPORTER (EUROFUNG)"/>
    <property type="match status" value="1"/>
</dbReference>
<reference evidence="9" key="1">
    <citation type="journal article" date="2020" name="Stud. Mycol.">
        <title>101 Dothideomycetes genomes: a test case for predicting lifestyles and emergence of pathogens.</title>
        <authorList>
            <person name="Haridas S."/>
            <person name="Albert R."/>
            <person name="Binder M."/>
            <person name="Bloem J."/>
            <person name="Labutti K."/>
            <person name="Salamov A."/>
            <person name="Andreopoulos B."/>
            <person name="Baker S."/>
            <person name="Barry K."/>
            <person name="Bills G."/>
            <person name="Bluhm B."/>
            <person name="Cannon C."/>
            <person name="Castanera R."/>
            <person name="Culley D."/>
            <person name="Daum C."/>
            <person name="Ezra D."/>
            <person name="Gonzalez J."/>
            <person name="Henrissat B."/>
            <person name="Kuo A."/>
            <person name="Liang C."/>
            <person name="Lipzen A."/>
            <person name="Lutzoni F."/>
            <person name="Magnuson J."/>
            <person name="Mondo S."/>
            <person name="Nolan M."/>
            <person name="Ohm R."/>
            <person name="Pangilinan J."/>
            <person name="Park H.-J."/>
            <person name="Ramirez L."/>
            <person name="Alfaro M."/>
            <person name="Sun H."/>
            <person name="Tritt A."/>
            <person name="Yoshinaga Y."/>
            <person name="Zwiers L.-H."/>
            <person name="Turgeon B."/>
            <person name="Goodwin S."/>
            <person name="Spatafora J."/>
            <person name="Crous P."/>
            <person name="Grigoriev I."/>
        </authorList>
    </citation>
    <scope>NUCLEOTIDE SEQUENCE</scope>
    <source>
        <strain evidence="9">CBS 121410</strain>
    </source>
</reference>
<evidence type="ECO:0000256" key="1">
    <source>
        <dbReference type="ARBA" id="ARBA00004141"/>
    </source>
</evidence>
<gene>
    <name evidence="9" type="ORF">K490DRAFT_58040</name>
</gene>
<accession>A0A9P4HSH1</accession>
<dbReference type="Proteomes" id="UP000799776">
    <property type="component" value="Unassembled WGS sequence"/>
</dbReference>
<feature type="transmembrane region" description="Helical" evidence="7">
    <location>
        <begin position="411"/>
        <end position="438"/>
    </location>
</feature>
<feature type="transmembrane region" description="Helical" evidence="7">
    <location>
        <begin position="268"/>
        <end position="289"/>
    </location>
</feature>
<feature type="transmembrane region" description="Helical" evidence="7">
    <location>
        <begin position="343"/>
        <end position="364"/>
    </location>
</feature>
<name>A0A9P4HSH1_9PEZI</name>
<feature type="transmembrane region" description="Helical" evidence="7">
    <location>
        <begin position="174"/>
        <end position="195"/>
    </location>
</feature>
<feature type="transmembrane region" description="Helical" evidence="7">
    <location>
        <begin position="134"/>
        <end position="153"/>
    </location>
</feature>
<dbReference type="Pfam" id="PF01490">
    <property type="entry name" value="Aa_trans"/>
    <property type="match status" value="1"/>
</dbReference>
<evidence type="ECO:0000313" key="10">
    <source>
        <dbReference type="Proteomes" id="UP000799776"/>
    </source>
</evidence>
<protein>
    <submittedName>
        <fullName evidence="9">Amino acid transporter</fullName>
    </submittedName>
</protein>
<feature type="transmembrane region" description="Helical" evidence="7">
    <location>
        <begin position="301"/>
        <end position="323"/>
    </location>
</feature>